<protein>
    <recommendedName>
        <fullName evidence="1">DNA ligase D polymerase domain-containing protein</fullName>
    </recommendedName>
</protein>
<dbReference type="PANTHER" id="PTHR42705:SF2">
    <property type="entry name" value="BIFUNCTIONAL NON-HOMOLOGOUS END JOINING PROTEIN LIGD"/>
    <property type="match status" value="1"/>
</dbReference>
<proteinExistence type="predicted"/>
<dbReference type="RefSeq" id="WP_037340506.1">
    <property type="nucleotide sequence ID" value="NZ_APNK01000036.1"/>
</dbReference>
<dbReference type="CDD" id="cd04861">
    <property type="entry name" value="LigD_Pol_like"/>
    <property type="match status" value="1"/>
</dbReference>
<dbReference type="STRING" id="1304275.C41B8_16044"/>
<dbReference type="InterPro" id="IPR014145">
    <property type="entry name" value="LigD_pol_dom"/>
</dbReference>
<dbReference type="EMBL" id="APNK01000036">
    <property type="protein sequence ID" value="KEZ76196.1"/>
    <property type="molecule type" value="Genomic_DNA"/>
</dbReference>
<feature type="domain" description="DNA ligase D polymerase" evidence="1">
    <location>
        <begin position="19"/>
        <end position="276"/>
    </location>
</feature>
<dbReference type="Pfam" id="PF21686">
    <property type="entry name" value="LigD_Prim-Pol"/>
    <property type="match status" value="1"/>
</dbReference>
<dbReference type="PATRIC" id="fig|1304275.5.peg.3286"/>
<dbReference type="InterPro" id="IPR052171">
    <property type="entry name" value="NHEJ_LigD"/>
</dbReference>
<reference evidence="2 3" key="1">
    <citation type="submission" date="2013-03" db="EMBL/GenBank/DDBJ databases">
        <title>Salinisphaera hydrothermalis C41B8 Genome Sequencing.</title>
        <authorList>
            <person name="Li C."/>
            <person name="Lai Q."/>
            <person name="Shao Z."/>
        </authorList>
    </citation>
    <scope>NUCLEOTIDE SEQUENCE [LARGE SCALE GENOMIC DNA]</scope>
    <source>
        <strain evidence="2 3">C41B8</strain>
    </source>
</reference>
<name>A0A084IHL2_SALHC</name>
<evidence type="ECO:0000313" key="2">
    <source>
        <dbReference type="EMBL" id="KEZ76196.1"/>
    </source>
</evidence>
<dbReference type="Gene3D" id="3.90.920.10">
    <property type="entry name" value="DNA primase, PRIM domain"/>
    <property type="match status" value="1"/>
</dbReference>
<organism evidence="2 3">
    <name type="scientific">Salinisphaera hydrothermalis (strain C41B8)</name>
    <dbReference type="NCBI Taxonomy" id="1304275"/>
    <lineage>
        <taxon>Bacteria</taxon>
        <taxon>Pseudomonadati</taxon>
        <taxon>Pseudomonadota</taxon>
        <taxon>Gammaproteobacteria</taxon>
        <taxon>Salinisphaerales</taxon>
        <taxon>Salinisphaeraceae</taxon>
        <taxon>Salinisphaera</taxon>
    </lineage>
</organism>
<evidence type="ECO:0000313" key="3">
    <source>
        <dbReference type="Proteomes" id="UP000028302"/>
    </source>
</evidence>
<dbReference type="eggNOG" id="COG3285">
    <property type="taxonomic scope" value="Bacteria"/>
</dbReference>
<dbReference type="NCBIfam" id="TIGR02778">
    <property type="entry name" value="ligD_pol"/>
    <property type="match status" value="1"/>
</dbReference>
<comment type="caution">
    <text evidence="2">The sequence shown here is derived from an EMBL/GenBank/DDBJ whole genome shotgun (WGS) entry which is preliminary data.</text>
</comment>
<dbReference type="Proteomes" id="UP000028302">
    <property type="component" value="Unassembled WGS sequence"/>
</dbReference>
<evidence type="ECO:0000259" key="1">
    <source>
        <dbReference type="Pfam" id="PF21686"/>
    </source>
</evidence>
<sequence length="297" mass="33043">MTVELDNIDKVFFPDSGLTKGDLADYYRRIAPMMLPHAKDRPVTLNRYPDGIDGVHFIQKAVEDHYPAWLDRVTVAKEDGELVQPLVNSADALVYLVGQGAIAFHVTLSRYDRPEHPDRLIFDLDPPDHGGDVDDFAPVVAAARAVRDALEAVDLTSFVMTSGSSGLHVTVPLDRSADFDTVREFAQAIAERVADAHPDEFTTAHAKNKRSGRLYLDTRRNAVNQTAVAPYSVRPKPGAPIATPLDWDELSDRDIGPRRYHVGNIFRRLAQRDCPWADIARRGQSASRALERLKARA</sequence>
<keyword evidence="3" id="KW-1185">Reference proteome</keyword>
<gene>
    <name evidence="2" type="ORF">C41B8_16044</name>
</gene>
<accession>A0A084IHL2</accession>
<dbReference type="PANTHER" id="PTHR42705">
    <property type="entry name" value="BIFUNCTIONAL NON-HOMOLOGOUS END JOINING PROTEIN LIGD"/>
    <property type="match status" value="1"/>
</dbReference>
<dbReference type="OrthoDB" id="9802472at2"/>
<dbReference type="AlphaFoldDB" id="A0A084IHL2"/>